<protein>
    <submittedName>
        <fullName evidence="4">Endocuticle structural glycoprotein ABD-4</fullName>
    </submittedName>
</protein>
<feature type="chain" id="PRO_5042272569" evidence="3">
    <location>
        <begin position="20"/>
        <end position="147"/>
    </location>
</feature>
<dbReference type="PANTHER" id="PTHR10380:SF173">
    <property type="entry name" value="CUTICULAR PROTEIN 47EF, ISOFORM C-RELATED"/>
    <property type="match status" value="1"/>
</dbReference>
<comment type="caution">
    <text evidence="4">The sequence shown here is derived from an EMBL/GenBank/DDBJ whole genome shotgun (WGS) entry which is preliminary data.</text>
</comment>
<sequence>MGKALAAALLALLVDAASAASVPAAALFAAPVPAAAPAAPAAIIPQRRPAPIPVLRRSEVHDQAGQFELAFETGNGITVEEQGALKKNADGEFKDDVVLVKRGSFSYPGADGRLYRVTYIADETGFHASGDHLPVAPQPSSGPVRVF</sequence>
<keyword evidence="5" id="KW-1185">Reference proteome</keyword>
<dbReference type="InterPro" id="IPR000618">
    <property type="entry name" value="Insect_cuticle"/>
</dbReference>
<keyword evidence="3" id="KW-0732">Signal</keyword>
<dbReference type="EMBL" id="JAHWGI010001270">
    <property type="protein sequence ID" value="KAK3926759.1"/>
    <property type="molecule type" value="Genomic_DNA"/>
</dbReference>
<dbReference type="PRINTS" id="PR00947">
    <property type="entry name" value="CUTICLE"/>
</dbReference>
<feature type="signal peptide" evidence="3">
    <location>
        <begin position="1"/>
        <end position="19"/>
    </location>
</feature>
<evidence type="ECO:0000313" key="5">
    <source>
        <dbReference type="Proteomes" id="UP001219518"/>
    </source>
</evidence>
<dbReference type="Pfam" id="PF00379">
    <property type="entry name" value="Chitin_bind_4"/>
    <property type="match status" value="1"/>
</dbReference>
<dbReference type="PROSITE" id="PS00233">
    <property type="entry name" value="CHIT_BIND_RR_1"/>
    <property type="match status" value="1"/>
</dbReference>
<evidence type="ECO:0000256" key="3">
    <source>
        <dbReference type="SAM" id="SignalP"/>
    </source>
</evidence>
<dbReference type="InterPro" id="IPR031311">
    <property type="entry name" value="CHIT_BIND_RR_consensus"/>
</dbReference>
<reference evidence="4" key="1">
    <citation type="submission" date="2021-07" db="EMBL/GenBank/DDBJ databases">
        <authorList>
            <person name="Catto M.A."/>
            <person name="Jacobson A."/>
            <person name="Kennedy G."/>
            <person name="Labadie P."/>
            <person name="Hunt B.G."/>
            <person name="Srinivasan R."/>
        </authorList>
    </citation>
    <scope>NUCLEOTIDE SEQUENCE</scope>
    <source>
        <strain evidence="4">PL_HMW_Pooled</strain>
        <tissue evidence="4">Head</tissue>
    </source>
</reference>
<dbReference type="Proteomes" id="UP001219518">
    <property type="component" value="Unassembled WGS sequence"/>
</dbReference>
<dbReference type="PANTHER" id="PTHR10380">
    <property type="entry name" value="CUTICLE PROTEIN"/>
    <property type="match status" value="1"/>
</dbReference>
<keyword evidence="1 2" id="KW-0193">Cuticle</keyword>
<dbReference type="GO" id="GO:0062129">
    <property type="term" value="C:chitin-based extracellular matrix"/>
    <property type="evidence" value="ECO:0007669"/>
    <property type="project" value="TreeGrafter"/>
</dbReference>
<dbReference type="InterPro" id="IPR050468">
    <property type="entry name" value="Cuticle_Struct_Prot"/>
</dbReference>
<name>A0AAE1HSS9_9NEOP</name>
<dbReference type="PROSITE" id="PS51155">
    <property type="entry name" value="CHIT_BIND_RR_2"/>
    <property type="match status" value="1"/>
</dbReference>
<accession>A0AAE1HSS9</accession>
<dbReference type="AlphaFoldDB" id="A0AAE1HSS9"/>
<dbReference type="GO" id="GO:0008010">
    <property type="term" value="F:structural constituent of chitin-based larval cuticle"/>
    <property type="evidence" value="ECO:0007669"/>
    <property type="project" value="TreeGrafter"/>
</dbReference>
<evidence type="ECO:0000313" key="4">
    <source>
        <dbReference type="EMBL" id="KAK3926759.1"/>
    </source>
</evidence>
<gene>
    <name evidence="4" type="ORF">KUF71_015095</name>
</gene>
<evidence type="ECO:0000256" key="2">
    <source>
        <dbReference type="PROSITE-ProRule" id="PRU00497"/>
    </source>
</evidence>
<proteinExistence type="predicted"/>
<evidence type="ECO:0000256" key="1">
    <source>
        <dbReference type="ARBA" id="ARBA00022460"/>
    </source>
</evidence>
<reference evidence="4" key="2">
    <citation type="journal article" date="2023" name="BMC Genomics">
        <title>Pest status, molecular evolution, and epigenetic factors derived from the genome assembly of Frankliniella fusca, a thysanopteran phytovirus vector.</title>
        <authorList>
            <person name="Catto M.A."/>
            <person name="Labadie P.E."/>
            <person name="Jacobson A.L."/>
            <person name="Kennedy G.G."/>
            <person name="Srinivasan R."/>
            <person name="Hunt B.G."/>
        </authorList>
    </citation>
    <scope>NUCLEOTIDE SEQUENCE</scope>
    <source>
        <strain evidence="4">PL_HMW_Pooled</strain>
    </source>
</reference>
<organism evidence="4 5">
    <name type="scientific">Frankliniella fusca</name>
    <dbReference type="NCBI Taxonomy" id="407009"/>
    <lineage>
        <taxon>Eukaryota</taxon>
        <taxon>Metazoa</taxon>
        <taxon>Ecdysozoa</taxon>
        <taxon>Arthropoda</taxon>
        <taxon>Hexapoda</taxon>
        <taxon>Insecta</taxon>
        <taxon>Pterygota</taxon>
        <taxon>Neoptera</taxon>
        <taxon>Paraneoptera</taxon>
        <taxon>Thysanoptera</taxon>
        <taxon>Terebrantia</taxon>
        <taxon>Thripoidea</taxon>
        <taxon>Thripidae</taxon>
        <taxon>Frankliniella</taxon>
    </lineage>
</organism>